<keyword evidence="3" id="KW-1185">Reference proteome</keyword>
<protein>
    <submittedName>
        <fullName evidence="2">Uncharacterized protein</fullName>
    </submittedName>
</protein>
<dbReference type="KEGG" id="btrm:SAMEA390648703829"/>
<dbReference type="AlphaFoldDB" id="A0A157STT0"/>
<dbReference type="OrthoDB" id="8688204at2"/>
<sequence>MTAVSLSADALLPQADARPRRAARSVTGWPFQAAPDAIAPDLAADGRGVEAGVPEAGGAQAARQAQEALLMASHVERYQVLLAREMRRRMAWDVVMVVSWGALVPALMWLGAAAGF</sequence>
<dbReference type="PATRIC" id="fig|123899.6.peg.3828"/>
<dbReference type="Proteomes" id="UP000076825">
    <property type="component" value="Chromosome 1"/>
</dbReference>
<feature type="transmembrane region" description="Helical" evidence="1">
    <location>
        <begin position="94"/>
        <end position="114"/>
    </location>
</feature>
<dbReference type="EMBL" id="LT546645">
    <property type="protein sequence ID" value="SAI73745.1"/>
    <property type="molecule type" value="Genomic_DNA"/>
</dbReference>
<accession>A0A157STT0</accession>
<proteinExistence type="predicted"/>
<name>A0A157STT0_9BORD</name>
<dbReference type="RefSeq" id="WP_063492391.1">
    <property type="nucleotide sequence ID" value="NZ_CP016340.1"/>
</dbReference>
<dbReference type="GeneID" id="56588941"/>
<keyword evidence="1" id="KW-0472">Membrane</keyword>
<reference evidence="2 3" key="1">
    <citation type="submission" date="2016-04" db="EMBL/GenBank/DDBJ databases">
        <authorList>
            <consortium name="Pathogen Informatics"/>
        </authorList>
    </citation>
    <scope>NUCLEOTIDE SEQUENCE [LARGE SCALE GENOMIC DNA]</scope>
    <source>
        <strain evidence="2 3">H044680328</strain>
    </source>
</reference>
<evidence type="ECO:0000256" key="1">
    <source>
        <dbReference type="SAM" id="Phobius"/>
    </source>
</evidence>
<gene>
    <name evidence="2" type="ORF">SAMEA3906487_03829</name>
</gene>
<keyword evidence="1" id="KW-0812">Transmembrane</keyword>
<evidence type="ECO:0000313" key="3">
    <source>
        <dbReference type="Proteomes" id="UP000076825"/>
    </source>
</evidence>
<keyword evidence="1" id="KW-1133">Transmembrane helix</keyword>
<organism evidence="2 3">
    <name type="scientific">Bordetella trematum</name>
    <dbReference type="NCBI Taxonomy" id="123899"/>
    <lineage>
        <taxon>Bacteria</taxon>
        <taxon>Pseudomonadati</taxon>
        <taxon>Pseudomonadota</taxon>
        <taxon>Betaproteobacteria</taxon>
        <taxon>Burkholderiales</taxon>
        <taxon>Alcaligenaceae</taxon>
        <taxon>Bordetella</taxon>
    </lineage>
</organism>
<evidence type="ECO:0000313" key="2">
    <source>
        <dbReference type="EMBL" id="SAI73745.1"/>
    </source>
</evidence>